<evidence type="ECO:0000313" key="3">
    <source>
        <dbReference type="Proteomes" id="UP000037146"/>
    </source>
</evidence>
<proteinExistence type="predicted"/>
<name>A0A0K9GZA3_9BACI</name>
<dbReference type="GO" id="GO:0016853">
    <property type="term" value="F:isomerase activity"/>
    <property type="evidence" value="ECO:0007669"/>
    <property type="project" value="UniProtKB-KW"/>
</dbReference>
<dbReference type="InterPro" id="IPR013022">
    <property type="entry name" value="Xyl_isomerase-like_TIM-brl"/>
</dbReference>
<dbReference type="STRING" id="1679170.AC625_20240"/>
<dbReference type="PANTHER" id="PTHR12110:SF41">
    <property type="entry name" value="INOSOSE DEHYDRATASE"/>
    <property type="match status" value="1"/>
</dbReference>
<comment type="caution">
    <text evidence="2">The sequence shown here is derived from an EMBL/GenBank/DDBJ whole genome shotgun (WGS) entry which is preliminary data.</text>
</comment>
<keyword evidence="3" id="KW-1185">Reference proteome</keyword>
<dbReference type="RefSeq" id="WP_049682939.1">
    <property type="nucleotide sequence ID" value="NZ_LFZW01000001.1"/>
</dbReference>
<reference evidence="3" key="1">
    <citation type="submission" date="2015-07" db="EMBL/GenBank/DDBJ databases">
        <title>Genome sequencing project for genomic taxonomy and phylogenomics of Bacillus-like bacteria.</title>
        <authorList>
            <person name="Liu B."/>
            <person name="Wang J."/>
            <person name="Zhu Y."/>
            <person name="Liu G."/>
            <person name="Chen Q."/>
            <person name="Chen Z."/>
            <person name="Lan J."/>
            <person name="Che J."/>
            <person name="Ge C."/>
            <person name="Shi H."/>
            <person name="Pan Z."/>
            <person name="Liu X."/>
        </authorList>
    </citation>
    <scope>NUCLEOTIDE SEQUENCE [LARGE SCALE GENOMIC DNA]</scope>
    <source>
        <strain evidence="3">FJAT-27997</strain>
    </source>
</reference>
<sequence length="256" mass="28932">MTVIPIAVQMYSLREESEKDFAGTLKKVAELGFDGVEFAGLGGLTATEVRVLLDDLGLKAASSHVPLDELKHNLAQVIEDQKTLGSNYIVCPYLMPDQRSEEDYNTLIPWLDEAGETCLREGITLCYHNHDFELDRLSDGRMALEAIFDDTNADHVKAEPDIYWLTKAGEKPVEWLNRYKNRTPLVHLKDMTTDGEQFFAELGTGGVDIEAVLTIGEEIGVQWWVVEQDLSRTTPFESMEISIKYLKKKLSYLLNK</sequence>
<gene>
    <name evidence="2" type="ORF">AC625_20240</name>
</gene>
<accession>A0A0K9GZA3</accession>
<dbReference type="AlphaFoldDB" id="A0A0K9GZA3"/>
<evidence type="ECO:0000259" key="1">
    <source>
        <dbReference type="Pfam" id="PF01261"/>
    </source>
</evidence>
<dbReference type="OrthoDB" id="9798407at2"/>
<dbReference type="InterPro" id="IPR050312">
    <property type="entry name" value="IolE/XylAMocC-like"/>
</dbReference>
<dbReference type="EMBL" id="LFZW01000001">
    <property type="protein sequence ID" value="KMY51587.1"/>
    <property type="molecule type" value="Genomic_DNA"/>
</dbReference>
<dbReference type="Proteomes" id="UP000037146">
    <property type="component" value="Unassembled WGS sequence"/>
</dbReference>
<dbReference type="PATRIC" id="fig|1679170.3.peg.4589"/>
<dbReference type="Gene3D" id="3.20.20.150">
    <property type="entry name" value="Divalent-metal-dependent TIM barrel enzymes"/>
    <property type="match status" value="1"/>
</dbReference>
<dbReference type="PANTHER" id="PTHR12110">
    <property type="entry name" value="HYDROXYPYRUVATE ISOMERASE"/>
    <property type="match status" value="1"/>
</dbReference>
<feature type="domain" description="Xylose isomerase-like TIM barrel" evidence="1">
    <location>
        <begin position="25"/>
        <end position="248"/>
    </location>
</feature>
<dbReference type="SUPFAM" id="SSF51658">
    <property type="entry name" value="Xylose isomerase-like"/>
    <property type="match status" value="1"/>
</dbReference>
<dbReference type="Pfam" id="PF01261">
    <property type="entry name" value="AP_endonuc_2"/>
    <property type="match status" value="1"/>
</dbReference>
<organism evidence="2 3">
    <name type="scientific">Peribacillus loiseleuriae</name>
    <dbReference type="NCBI Taxonomy" id="1679170"/>
    <lineage>
        <taxon>Bacteria</taxon>
        <taxon>Bacillati</taxon>
        <taxon>Bacillota</taxon>
        <taxon>Bacilli</taxon>
        <taxon>Bacillales</taxon>
        <taxon>Bacillaceae</taxon>
        <taxon>Peribacillus</taxon>
    </lineage>
</organism>
<dbReference type="InterPro" id="IPR036237">
    <property type="entry name" value="Xyl_isomerase-like_sf"/>
</dbReference>
<protein>
    <submittedName>
        <fullName evidence="2">Xylose isomerase</fullName>
    </submittedName>
</protein>
<keyword evidence="2" id="KW-0413">Isomerase</keyword>
<evidence type="ECO:0000313" key="2">
    <source>
        <dbReference type="EMBL" id="KMY51587.1"/>
    </source>
</evidence>